<evidence type="ECO:0000259" key="16">
    <source>
        <dbReference type="Pfam" id="PF22461"/>
    </source>
</evidence>
<evidence type="ECO:0000313" key="17">
    <source>
        <dbReference type="EMBL" id="QPM90078.1"/>
    </source>
</evidence>
<keyword evidence="6" id="KW-0812">Transmembrane</keyword>
<organism evidence="17 18">
    <name type="scientific">Pseudooceanicola algae</name>
    <dbReference type="NCBI Taxonomy" id="1537215"/>
    <lineage>
        <taxon>Bacteria</taxon>
        <taxon>Pseudomonadati</taxon>
        <taxon>Pseudomonadota</taxon>
        <taxon>Alphaproteobacteria</taxon>
        <taxon>Rhodobacterales</taxon>
        <taxon>Paracoccaceae</taxon>
        <taxon>Pseudooceanicola</taxon>
    </lineage>
</organism>
<dbReference type="GO" id="GO:0009279">
    <property type="term" value="C:cell outer membrane"/>
    <property type="evidence" value="ECO:0007669"/>
    <property type="project" value="UniProtKB-SubCell"/>
</dbReference>
<evidence type="ECO:0000256" key="12">
    <source>
        <dbReference type="ARBA" id="ARBA00023139"/>
    </source>
</evidence>
<dbReference type="Pfam" id="PF22461">
    <property type="entry name" value="SLBB_2"/>
    <property type="match status" value="1"/>
</dbReference>
<feature type="domain" description="Polysaccharide export protein N-terminal" evidence="15">
    <location>
        <begin position="99"/>
        <end position="178"/>
    </location>
</feature>
<proteinExistence type="inferred from homology"/>
<evidence type="ECO:0000256" key="6">
    <source>
        <dbReference type="ARBA" id="ARBA00022692"/>
    </source>
</evidence>
<dbReference type="Gene3D" id="3.10.560.10">
    <property type="entry name" value="Outer membrane lipoprotein wza domain like"/>
    <property type="match status" value="2"/>
</dbReference>
<evidence type="ECO:0000256" key="11">
    <source>
        <dbReference type="ARBA" id="ARBA00023136"/>
    </source>
</evidence>
<keyword evidence="13" id="KW-0998">Cell outer membrane</keyword>
<dbReference type="GO" id="GO:0046930">
    <property type="term" value="C:pore complex"/>
    <property type="evidence" value="ECO:0007669"/>
    <property type="project" value="UniProtKB-KW"/>
</dbReference>
<keyword evidence="10" id="KW-0626">Porin</keyword>
<gene>
    <name evidence="17" type="ORF">PSAL_013120</name>
</gene>
<evidence type="ECO:0000256" key="13">
    <source>
        <dbReference type="ARBA" id="ARBA00023237"/>
    </source>
</evidence>
<keyword evidence="9" id="KW-0406">Ion transport</keyword>
<evidence type="ECO:0000256" key="2">
    <source>
        <dbReference type="ARBA" id="ARBA00009450"/>
    </source>
</evidence>
<comment type="subcellular location">
    <subcellularLocation>
        <location evidence="1">Cell outer membrane</location>
        <topology evidence="1">Multi-pass membrane protein</topology>
    </subcellularLocation>
</comment>
<evidence type="ECO:0000256" key="1">
    <source>
        <dbReference type="ARBA" id="ARBA00004571"/>
    </source>
</evidence>
<evidence type="ECO:0000256" key="10">
    <source>
        <dbReference type="ARBA" id="ARBA00023114"/>
    </source>
</evidence>
<evidence type="ECO:0000256" key="14">
    <source>
        <dbReference type="ARBA" id="ARBA00023288"/>
    </source>
</evidence>
<sequence>MARRPRPATSCKGEITLTNSRTAWVKSATMLATTLLLASCAALPQVGPNKDQIYSGSTLEQGNAHIVAVDSRIAKVTDTTPALGFSSGFRNVDVLGPDTIRPGDILSLTIWENVDDGLLVGEGLNATQLTGVQVDGDGFIFVPYAGRIEAAGNTPEAIRRIITEKLQEQTPEPQVEVRRDSGDGATVTITGSVGAQGVYPIERPTRTLSSMIAASGGVLIDPQTAIVTILRSNQRSAIWYEDIFEIPDYDIALRDGDRINIKEDEREFTVLGAIGAQSVIRFQSPDLTAIEALAQAGGLRTNAADPTGIFILRKEDQAVAQAVLGQATTGEQNMVYVLNLTEPNGLFTARDFKMRDGDLVYVTEAPFTQWDKAISAIFGSLATAGSISSL</sequence>
<keyword evidence="4" id="KW-1134">Transmembrane beta strand</keyword>
<evidence type="ECO:0000313" key="18">
    <source>
        <dbReference type="Proteomes" id="UP000283786"/>
    </source>
</evidence>
<dbReference type="PANTHER" id="PTHR33619:SF3">
    <property type="entry name" value="POLYSACCHARIDE EXPORT PROTEIN GFCE-RELATED"/>
    <property type="match status" value="1"/>
</dbReference>
<dbReference type="Pfam" id="PF02563">
    <property type="entry name" value="Poly_export"/>
    <property type="match status" value="1"/>
</dbReference>
<dbReference type="Gene3D" id="3.30.1950.10">
    <property type="entry name" value="wza like domain"/>
    <property type="match status" value="1"/>
</dbReference>
<dbReference type="InterPro" id="IPR003715">
    <property type="entry name" value="Poly_export_N"/>
</dbReference>
<keyword evidence="5" id="KW-0762">Sugar transport</keyword>
<keyword evidence="14" id="KW-0449">Lipoprotein</keyword>
<dbReference type="GO" id="GO:0006811">
    <property type="term" value="P:monoatomic ion transport"/>
    <property type="evidence" value="ECO:0007669"/>
    <property type="project" value="UniProtKB-KW"/>
</dbReference>
<evidence type="ECO:0000256" key="3">
    <source>
        <dbReference type="ARBA" id="ARBA00022448"/>
    </source>
</evidence>
<evidence type="ECO:0000256" key="4">
    <source>
        <dbReference type="ARBA" id="ARBA00022452"/>
    </source>
</evidence>
<evidence type="ECO:0000256" key="9">
    <source>
        <dbReference type="ARBA" id="ARBA00023065"/>
    </source>
</evidence>
<name>A0A418SCG2_9RHOB</name>
<keyword evidence="7" id="KW-0732">Signal</keyword>
<evidence type="ECO:0000256" key="7">
    <source>
        <dbReference type="ARBA" id="ARBA00022729"/>
    </source>
</evidence>
<keyword evidence="11" id="KW-0472">Membrane</keyword>
<dbReference type="PANTHER" id="PTHR33619">
    <property type="entry name" value="POLYSACCHARIDE EXPORT PROTEIN GFCE-RELATED"/>
    <property type="match status" value="1"/>
</dbReference>
<evidence type="ECO:0000259" key="15">
    <source>
        <dbReference type="Pfam" id="PF02563"/>
    </source>
</evidence>
<dbReference type="KEGG" id="palw:PSAL_013120"/>
<feature type="domain" description="SLBB" evidence="16">
    <location>
        <begin position="267"/>
        <end position="362"/>
    </location>
</feature>
<dbReference type="InterPro" id="IPR054765">
    <property type="entry name" value="SLBB_dom"/>
</dbReference>
<dbReference type="EMBL" id="CP060436">
    <property type="protein sequence ID" value="QPM90078.1"/>
    <property type="molecule type" value="Genomic_DNA"/>
</dbReference>
<protein>
    <submittedName>
        <fullName evidence="17">Uncharacterized protein</fullName>
    </submittedName>
</protein>
<evidence type="ECO:0000256" key="8">
    <source>
        <dbReference type="ARBA" id="ARBA00023047"/>
    </source>
</evidence>
<dbReference type="AlphaFoldDB" id="A0A418SCG2"/>
<dbReference type="InterPro" id="IPR049712">
    <property type="entry name" value="Poly_export"/>
</dbReference>
<keyword evidence="12" id="KW-0564">Palmitate</keyword>
<dbReference type="GO" id="GO:0015159">
    <property type="term" value="F:polysaccharide transmembrane transporter activity"/>
    <property type="evidence" value="ECO:0007669"/>
    <property type="project" value="InterPro"/>
</dbReference>
<keyword evidence="3" id="KW-0813">Transport</keyword>
<dbReference type="Proteomes" id="UP000283786">
    <property type="component" value="Chromosome"/>
</dbReference>
<reference evidence="17 18" key="1">
    <citation type="submission" date="2020-08" db="EMBL/GenBank/DDBJ databases">
        <title>Genome sequence of Rhodobacteraceae bacterium Lw-13e.</title>
        <authorList>
            <person name="Poehlein A."/>
            <person name="Wolter L."/>
            <person name="Daniel R."/>
            <person name="Brinkhoff T."/>
        </authorList>
    </citation>
    <scope>NUCLEOTIDE SEQUENCE [LARGE SCALE GENOMIC DNA]</scope>
    <source>
        <strain evidence="17 18">Lw-13e</strain>
    </source>
</reference>
<accession>A0A418SCG2</accession>
<keyword evidence="18" id="KW-1185">Reference proteome</keyword>
<dbReference type="GO" id="GO:0015288">
    <property type="term" value="F:porin activity"/>
    <property type="evidence" value="ECO:0007669"/>
    <property type="project" value="UniProtKB-KW"/>
</dbReference>
<comment type="similarity">
    <text evidence="2">Belongs to the BexD/CtrA/VexA family.</text>
</comment>
<evidence type="ECO:0000256" key="5">
    <source>
        <dbReference type="ARBA" id="ARBA00022597"/>
    </source>
</evidence>
<keyword evidence="8" id="KW-0625">Polysaccharide transport</keyword>